<feature type="domain" description="BRCT" evidence="1">
    <location>
        <begin position="162"/>
        <end position="243"/>
    </location>
</feature>
<name>A0A914YPP5_9BILA</name>
<accession>A0A914YPP5</accession>
<dbReference type="InterPro" id="IPR036420">
    <property type="entry name" value="BRCT_dom_sf"/>
</dbReference>
<dbReference type="AlphaFoldDB" id="A0A914YPP5"/>
<proteinExistence type="predicted"/>
<dbReference type="WBParaSite" id="PSU_v2.g2168.t1">
    <property type="protein sequence ID" value="PSU_v2.g2168.t1"/>
    <property type="gene ID" value="PSU_v2.g2168"/>
</dbReference>
<dbReference type="Pfam" id="PF16770">
    <property type="entry name" value="RTT107_BRCT_5"/>
    <property type="match status" value="1"/>
</dbReference>
<organism evidence="2 3">
    <name type="scientific">Panagrolaimus superbus</name>
    <dbReference type="NCBI Taxonomy" id="310955"/>
    <lineage>
        <taxon>Eukaryota</taxon>
        <taxon>Metazoa</taxon>
        <taxon>Ecdysozoa</taxon>
        <taxon>Nematoda</taxon>
        <taxon>Chromadorea</taxon>
        <taxon>Rhabditida</taxon>
        <taxon>Tylenchina</taxon>
        <taxon>Panagrolaimomorpha</taxon>
        <taxon>Panagrolaimoidea</taxon>
        <taxon>Panagrolaimidae</taxon>
        <taxon>Panagrolaimus</taxon>
    </lineage>
</organism>
<dbReference type="PROSITE" id="PS50172">
    <property type="entry name" value="BRCT"/>
    <property type="match status" value="1"/>
</dbReference>
<sequence length="277" mass="31242">MITFSPLRVFLKKIYPIFSEKGHSKRSNSPKVAKALTAFGNTVLIVNLSWLCELYMGLTAPLSDIGNRRFSVNTNVPLEVGPVTLSKFHENIGRMMAPWQYPLAITEEHLKRAKEIRESVLNDESVFAIVKYPSIFCDDIIPRDEEIYLANKLLEENGCKPELKIAFTGFDPREVNILSRKIRTLGVEIVEKIERCNLLVAPALVRSTSIFKAAASGKNIISPLWIATCFNRLRLVDSDDFVLRDVNAEKILGSGGGIIDKAQPSRYTLQKYLDKHF</sequence>
<dbReference type="Proteomes" id="UP000887577">
    <property type="component" value="Unplaced"/>
</dbReference>
<keyword evidence="2" id="KW-1185">Reference proteome</keyword>
<dbReference type="SUPFAM" id="SSF52113">
    <property type="entry name" value="BRCT domain"/>
    <property type="match status" value="1"/>
</dbReference>
<protein>
    <submittedName>
        <fullName evidence="3">BRCT domain-containing protein</fullName>
    </submittedName>
</protein>
<dbReference type="CDD" id="cd17744">
    <property type="entry name" value="BRCT_MDC1_rpt1"/>
    <property type="match status" value="1"/>
</dbReference>
<dbReference type="InterPro" id="IPR001357">
    <property type="entry name" value="BRCT_dom"/>
</dbReference>
<evidence type="ECO:0000313" key="2">
    <source>
        <dbReference type="Proteomes" id="UP000887577"/>
    </source>
</evidence>
<evidence type="ECO:0000313" key="3">
    <source>
        <dbReference type="WBParaSite" id="PSU_v2.g2168.t1"/>
    </source>
</evidence>
<reference evidence="3" key="1">
    <citation type="submission" date="2022-11" db="UniProtKB">
        <authorList>
            <consortium name="WormBaseParasite"/>
        </authorList>
    </citation>
    <scope>IDENTIFICATION</scope>
</reference>
<evidence type="ECO:0000259" key="1">
    <source>
        <dbReference type="PROSITE" id="PS50172"/>
    </source>
</evidence>
<dbReference type="Gene3D" id="3.40.50.10190">
    <property type="entry name" value="BRCT domain"/>
    <property type="match status" value="1"/>
</dbReference>